<evidence type="ECO:0000313" key="10">
    <source>
        <dbReference type="EMBL" id="GME67638.1"/>
    </source>
</evidence>
<dbReference type="SMART" id="SM01312">
    <property type="entry name" value="RTC4"/>
    <property type="match status" value="1"/>
</dbReference>
<keyword evidence="11" id="KW-1185">Reference proteome</keyword>
<dbReference type="PANTHER" id="PTHR41391:SF1">
    <property type="entry name" value="RESTRICTION OF TELOMERE CAPPING PROTEIN 4"/>
    <property type="match status" value="1"/>
</dbReference>
<feature type="domain" description="Restriction of telomere capping protein 4 C-terminal" evidence="9">
    <location>
        <begin position="311"/>
        <end position="434"/>
    </location>
</feature>
<keyword evidence="7" id="KW-0539">Nucleus</keyword>
<proteinExistence type="inferred from homology"/>
<accession>A0A9W6SVG2</accession>
<dbReference type="Proteomes" id="UP001165120">
    <property type="component" value="Unassembled WGS sequence"/>
</dbReference>
<evidence type="ECO:0000313" key="11">
    <source>
        <dbReference type="Proteomes" id="UP001165120"/>
    </source>
</evidence>
<comment type="similarity">
    <text evidence="4">Belongs to the RTC4 family.</text>
</comment>
<comment type="subcellular location">
    <subcellularLocation>
        <location evidence="3">Cytoplasm</location>
    </subcellularLocation>
    <subcellularLocation>
        <location evidence="2">Nucleus</location>
    </subcellularLocation>
</comment>
<evidence type="ECO:0000256" key="8">
    <source>
        <dbReference type="SAM" id="MobiDB-lite"/>
    </source>
</evidence>
<evidence type="ECO:0000259" key="9">
    <source>
        <dbReference type="SMART" id="SM01312"/>
    </source>
</evidence>
<reference evidence="10" key="1">
    <citation type="submission" date="2023-04" db="EMBL/GenBank/DDBJ databases">
        <title>Candida boidinii NBRC 10035.</title>
        <authorList>
            <person name="Ichikawa N."/>
            <person name="Sato H."/>
            <person name="Tonouchi N."/>
        </authorList>
    </citation>
    <scope>NUCLEOTIDE SEQUENCE</scope>
    <source>
        <strain evidence="10">NBRC 10035</strain>
    </source>
</reference>
<organism evidence="10 11">
    <name type="scientific">Candida boidinii</name>
    <name type="common">Yeast</name>
    <dbReference type="NCBI Taxonomy" id="5477"/>
    <lineage>
        <taxon>Eukaryota</taxon>
        <taxon>Fungi</taxon>
        <taxon>Dikarya</taxon>
        <taxon>Ascomycota</taxon>
        <taxon>Saccharomycotina</taxon>
        <taxon>Pichiomycetes</taxon>
        <taxon>Pichiales</taxon>
        <taxon>Pichiaceae</taxon>
        <taxon>Ogataea</taxon>
        <taxon>Ogataea/Candida clade</taxon>
    </lineage>
</organism>
<name>A0A9W6SVG2_CANBO</name>
<evidence type="ECO:0000256" key="3">
    <source>
        <dbReference type="ARBA" id="ARBA00004496"/>
    </source>
</evidence>
<dbReference type="EMBL" id="BSXN01000216">
    <property type="protein sequence ID" value="GME67638.1"/>
    <property type="molecule type" value="Genomic_DNA"/>
</dbReference>
<feature type="region of interest" description="Disordered" evidence="8">
    <location>
        <begin position="1"/>
        <end position="29"/>
    </location>
</feature>
<keyword evidence="6" id="KW-0963">Cytoplasm</keyword>
<evidence type="ECO:0000256" key="6">
    <source>
        <dbReference type="ARBA" id="ARBA00022490"/>
    </source>
</evidence>
<evidence type="ECO:0000256" key="2">
    <source>
        <dbReference type="ARBA" id="ARBA00004123"/>
    </source>
</evidence>
<dbReference type="InterPro" id="IPR028094">
    <property type="entry name" value="RTC4_C"/>
</dbReference>
<evidence type="ECO:0000256" key="5">
    <source>
        <dbReference type="ARBA" id="ARBA00015162"/>
    </source>
</evidence>
<dbReference type="InterPro" id="IPR039024">
    <property type="entry name" value="RTC4"/>
</dbReference>
<evidence type="ECO:0000256" key="7">
    <source>
        <dbReference type="ARBA" id="ARBA00023242"/>
    </source>
</evidence>
<sequence>MKKDTRSKDKSQNKLNRDRLLTDRAKQSIPNLDNTPISAEFCKYSKNGMSIAPSGGELENVRSKKLKSIGKISLLNSLSSKPASIINPPLTLKRSHDVYIATVNKPISDNRIKRRQINESSILSSDNNSSGNSVDVLAPSSRLLDIEDNPNMNDCNISTTSDSSLKEFSLESIKNNTDKLMGKINDVSNDVSIDLEHPQIKPDNSEKLKKFFDTKYNNKEIDKLLSHDITVDSNFENEGNLKGWDGKAKKIVHKPNINNESTGIVNEFFNDDRKIREVREKYSKKNFYPKLLNKNELIKETEKYMKIIPEILNGDLPSYFYAEAEKVYNNSHRTMITDDEIIALNKSKYTGYIGSKRSAIVSNFINDEFGSLLNEKMKTNKIIRFWSKINFNLYVLTPEIISRITKNEFRLKEIDDSYELMELTSDYGWFVADDIAILEVSKNNDILNINDKYAKEKFKGLKDTEYSIVSNENGKYDDDDDDDDDDDNELFNLLM</sequence>
<dbReference type="PANTHER" id="PTHR41391">
    <property type="entry name" value="RESTRICTION OF TELOMERE CAPPING PROTEIN 4"/>
    <property type="match status" value="1"/>
</dbReference>
<evidence type="ECO:0000256" key="4">
    <source>
        <dbReference type="ARBA" id="ARBA00009461"/>
    </source>
</evidence>
<dbReference type="AlphaFoldDB" id="A0A9W6SVG2"/>
<feature type="compositionally biased region" description="Basic and acidic residues" evidence="8">
    <location>
        <begin position="1"/>
        <end position="26"/>
    </location>
</feature>
<comment type="caution">
    <text evidence="10">The sequence shown here is derived from an EMBL/GenBank/DDBJ whole genome shotgun (WGS) entry which is preliminary data.</text>
</comment>
<protein>
    <recommendedName>
        <fullName evidence="5">Restriction of telomere capping protein 4</fullName>
    </recommendedName>
</protein>
<dbReference type="GO" id="GO:0005737">
    <property type="term" value="C:cytoplasm"/>
    <property type="evidence" value="ECO:0007669"/>
    <property type="project" value="UniProtKB-SubCell"/>
</dbReference>
<comment type="function">
    <text evidence="1">May be involved in a process influencing telomere capping.</text>
</comment>
<dbReference type="Pfam" id="PF14474">
    <property type="entry name" value="RTC4"/>
    <property type="match status" value="1"/>
</dbReference>
<gene>
    <name evidence="10" type="ORF">Cboi02_000102300</name>
</gene>
<evidence type="ECO:0000256" key="1">
    <source>
        <dbReference type="ARBA" id="ARBA00002738"/>
    </source>
</evidence>
<dbReference type="GO" id="GO:0005634">
    <property type="term" value="C:nucleus"/>
    <property type="evidence" value="ECO:0007669"/>
    <property type="project" value="UniProtKB-SubCell"/>
</dbReference>